<keyword evidence="3" id="KW-1185">Reference proteome</keyword>
<proteinExistence type="predicted"/>
<evidence type="ECO:0000256" key="1">
    <source>
        <dbReference type="SAM" id="MobiDB-lite"/>
    </source>
</evidence>
<dbReference type="EMBL" id="KN833877">
    <property type="protein sequence ID" value="KIK15806.1"/>
    <property type="molecule type" value="Genomic_DNA"/>
</dbReference>
<evidence type="ECO:0000313" key="3">
    <source>
        <dbReference type="Proteomes" id="UP000054018"/>
    </source>
</evidence>
<reference evidence="2 3" key="1">
    <citation type="submission" date="2014-04" db="EMBL/GenBank/DDBJ databases">
        <authorList>
            <consortium name="DOE Joint Genome Institute"/>
            <person name="Kuo A."/>
            <person name="Kohler A."/>
            <person name="Costa M.D."/>
            <person name="Nagy L.G."/>
            <person name="Floudas D."/>
            <person name="Copeland A."/>
            <person name="Barry K.W."/>
            <person name="Cichocki N."/>
            <person name="Veneault-Fourrey C."/>
            <person name="LaButti K."/>
            <person name="Lindquist E.A."/>
            <person name="Lipzen A."/>
            <person name="Lundell T."/>
            <person name="Morin E."/>
            <person name="Murat C."/>
            <person name="Sun H."/>
            <person name="Tunlid A."/>
            <person name="Henrissat B."/>
            <person name="Grigoriev I.V."/>
            <person name="Hibbett D.S."/>
            <person name="Martin F."/>
            <person name="Nordberg H.P."/>
            <person name="Cantor M.N."/>
            <person name="Hua S.X."/>
        </authorList>
    </citation>
    <scope>NUCLEOTIDE SEQUENCE [LARGE SCALE GENOMIC DNA]</scope>
    <source>
        <strain evidence="2 3">441</strain>
    </source>
</reference>
<dbReference type="AlphaFoldDB" id="A0A0C9YGL2"/>
<dbReference type="HOGENOM" id="CLU_1038651_0_0_1"/>
<reference evidence="3" key="2">
    <citation type="submission" date="2015-01" db="EMBL/GenBank/DDBJ databases">
        <title>Evolutionary Origins and Diversification of the Mycorrhizal Mutualists.</title>
        <authorList>
            <consortium name="DOE Joint Genome Institute"/>
            <consortium name="Mycorrhizal Genomics Consortium"/>
            <person name="Kohler A."/>
            <person name="Kuo A."/>
            <person name="Nagy L.G."/>
            <person name="Floudas D."/>
            <person name="Copeland A."/>
            <person name="Barry K.W."/>
            <person name="Cichocki N."/>
            <person name="Veneault-Fourrey C."/>
            <person name="LaButti K."/>
            <person name="Lindquist E.A."/>
            <person name="Lipzen A."/>
            <person name="Lundell T."/>
            <person name="Morin E."/>
            <person name="Murat C."/>
            <person name="Riley R."/>
            <person name="Ohm R."/>
            <person name="Sun H."/>
            <person name="Tunlid A."/>
            <person name="Henrissat B."/>
            <person name="Grigoriev I.V."/>
            <person name="Hibbett D.S."/>
            <person name="Martin F."/>
        </authorList>
    </citation>
    <scope>NUCLEOTIDE SEQUENCE [LARGE SCALE GENOMIC DNA]</scope>
    <source>
        <strain evidence="3">441</strain>
    </source>
</reference>
<feature type="compositionally biased region" description="Polar residues" evidence="1">
    <location>
        <begin position="1"/>
        <end position="14"/>
    </location>
</feature>
<gene>
    <name evidence="2" type="ORF">PISMIDRAFT_25224</name>
</gene>
<accession>A0A0C9YGL2</accession>
<dbReference type="STRING" id="765257.A0A0C9YGL2"/>
<dbReference type="Proteomes" id="UP000054018">
    <property type="component" value="Unassembled WGS sequence"/>
</dbReference>
<protein>
    <submittedName>
        <fullName evidence="2">Uncharacterized protein</fullName>
    </submittedName>
</protein>
<name>A0A0C9YGL2_9AGAM</name>
<evidence type="ECO:0000313" key="2">
    <source>
        <dbReference type="EMBL" id="KIK15806.1"/>
    </source>
</evidence>
<feature type="region of interest" description="Disordered" evidence="1">
    <location>
        <begin position="1"/>
        <end position="26"/>
    </location>
</feature>
<organism evidence="2 3">
    <name type="scientific">Pisolithus microcarpus 441</name>
    <dbReference type="NCBI Taxonomy" id="765257"/>
    <lineage>
        <taxon>Eukaryota</taxon>
        <taxon>Fungi</taxon>
        <taxon>Dikarya</taxon>
        <taxon>Basidiomycota</taxon>
        <taxon>Agaricomycotina</taxon>
        <taxon>Agaricomycetes</taxon>
        <taxon>Agaricomycetidae</taxon>
        <taxon>Boletales</taxon>
        <taxon>Sclerodermatineae</taxon>
        <taxon>Pisolithaceae</taxon>
        <taxon>Pisolithus</taxon>
    </lineage>
</organism>
<dbReference type="OrthoDB" id="3270804at2759"/>
<sequence length="272" mass="29055">MAQSFTQSSLSNPRSPARKGADPSVDDLTVQISKLSLTPEAAEQIMDMVRRKTMQSTAPVLSKSSGEDKRVRSNIIGLTPRPKRVPPKAEAATHAVQYVLSPPHSPHDLFGDTSFNEPSPCGPTPPVSPTFSWPSDLGSRHEDMILPEGVGSFPSSNPSPMIPLLATPAPPAQGVPSAPTDPVISRIGRVNIPIGHYVVSYNSMLVVLPSEGIDGPFYFITRGRLVGIIARWENTSPLIIGVSGATFGSVSSVERGWKAVEDAIRVGDARYL</sequence>